<evidence type="ECO:0000313" key="2">
    <source>
        <dbReference type="Proteomes" id="UP000247498"/>
    </source>
</evidence>
<name>A0A2V0NM39_9CHLO</name>
<evidence type="ECO:0000313" key="1">
    <source>
        <dbReference type="EMBL" id="GBF88524.1"/>
    </source>
</evidence>
<dbReference type="AlphaFoldDB" id="A0A2V0NM39"/>
<keyword evidence="2" id="KW-1185">Reference proteome</keyword>
<accession>A0A2V0NM39</accession>
<protein>
    <submittedName>
        <fullName evidence="1">Uncharacterized protein</fullName>
    </submittedName>
</protein>
<proteinExistence type="predicted"/>
<organism evidence="1 2">
    <name type="scientific">Raphidocelis subcapitata</name>
    <dbReference type="NCBI Taxonomy" id="307507"/>
    <lineage>
        <taxon>Eukaryota</taxon>
        <taxon>Viridiplantae</taxon>
        <taxon>Chlorophyta</taxon>
        <taxon>core chlorophytes</taxon>
        <taxon>Chlorophyceae</taxon>
        <taxon>CS clade</taxon>
        <taxon>Sphaeropleales</taxon>
        <taxon>Selenastraceae</taxon>
        <taxon>Raphidocelis</taxon>
    </lineage>
</organism>
<sequence>MLASRPHGCSRRAAGACGTRFSAGQQLQHCGRQRGISAPAAAPRPACRTARVAVGAGALPPHLAAGGAGPTASADAAAAGFGPAARRFAAAALATGLLLLQPGGGAAAAGLFGGSDEGAPEPFTLYGSNFKLYSIEKLDGEKVVSRTRGFTVDTCISAVDEAAETPEARGQPTGERVRSGNNLLCKRSTGQDLKAACSTSCREACNAALDAEASKQQADTGLTLSPTDRKRLLRSCVRQCDYGCVGSGKTHDFVTPSRR</sequence>
<dbReference type="STRING" id="307507.A0A2V0NM39"/>
<reference evidence="1 2" key="1">
    <citation type="journal article" date="2018" name="Sci. Rep.">
        <title>Raphidocelis subcapitata (=Pseudokirchneriella subcapitata) provides an insight into genome evolution and environmental adaptations in the Sphaeropleales.</title>
        <authorList>
            <person name="Suzuki S."/>
            <person name="Yamaguchi H."/>
            <person name="Nakajima N."/>
            <person name="Kawachi M."/>
        </authorList>
    </citation>
    <scope>NUCLEOTIDE SEQUENCE [LARGE SCALE GENOMIC DNA]</scope>
    <source>
        <strain evidence="1 2">NIES-35</strain>
    </source>
</reference>
<dbReference type="EMBL" id="BDRX01000005">
    <property type="protein sequence ID" value="GBF88524.1"/>
    <property type="molecule type" value="Genomic_DNA"/>
</dbReference>
<comment type="caution">
    <text evidence="1">The sequence shown here is derived from an EMBL/GenBank/DDBJ whole genome shotgun (WGS) entry which is preliminary data.</text>
</comment>
<dbReference type="OrthoDB" id="534691at2759"/>
<dbReference type="Proteomes" id="UP000247498">
    <property type="component" value="Unassembled WGS sequence"/>
</dbReference>
<gene>
    <name evidence="1" type="ORF">Rsub_01239</name>
</gene>
<dbReference type="InParanoid" id="A0A2V0NM39"/>